<sequence length="2026" mass="237560">MKLCEFLWIFGSFCLILLQLYSCQSYFTEKQKQIIIQQHKQRLAQEAMKMFENQFQMDPINTNNKQQSAAMFNQMINYKGLYENLDIRNVSLRLISDKFINENQPLIGLDYKRHHNHHYLVYFFNHSFIVTTFHLDHFQNLVYDKDSSMNNRVKVSGQLIQMKFYRQYDSDQLFLAALIFNGLYEIRLYEVQDGARIIDKELLHTFKIHERVVAIDIVHFDRNKYRIVTLIDSGWKQLDEFQLEIHTVDDKNDNPVICLTAQNALHIRTLRIQTQGFIVVSNTTHWAVYRYHDRMTEMVNFFRMQYFIRDVQLFSNGHRYYVGIATHNEQYIYQWKDGKQGFQGVARMRLPIVYKMNSITLSYSREDNFFYFDQLNQDIIRIYGYDITNSAFLLLRTLSKSKDLKMSSNVVFHPIYSVSFYDRNFAFELKLTTKSELYFFTYETLISHSGGKNTRKTSESNLYNLQRYNKQLYERKIEQMTKKVFQLDQQQTISKLAVNLTFNFNVTFRANVRVKRYQINDAKMAKKIYINRRDYAMNELNIASNIIKKHLQHIVYRMDRLKQKLTNDVVYRNQNVNIIGQKHFMKSFSARKIYTKQASVTTYNGKSIDEIMSNIYRIGKHNGRRISGRKFFTSNFWADKSISINNVNNVDFSDFLYTDLDQDVYANYWYPNQIYVDNLLISNFIASNISLSEAIFINQDDYQQIMIRNKLVFDSINVDNLYVDTIDNIRIVDFPKQVLTKHHSGYLQQVKIPTKIDKLKVKSDIFVKFINEQNTTDLFGNIIRRNQNIRFISPVQILSDVAMNFINVQGKINDVRIPDDLVDRHSEQIIHGVKRFSSINVDNINVTYLNHLQIPVDIVTLTGDNEIIERDLQIDRLIVNGNLHVNGLFDGVNLTHLDRRYLDSFKNAYQNLTFLSPVNVTKLTIISERINDIDSLDQLYSNVYFKSERSLKISSAKTIDNIFRCNALHANIVNSNSVQDFVTLHQPKHFSNKVIFKNGTYFDHIKLNNKIDNVLVDDLINDVVTLTGFQTLNGDKNFLNEIRISGHLKIDGKINDQFSPENWLRYSTMQNISSPINFVAPIYCGMLIIDGNIETETVNGENLKEKTSNLLMLNQPISLNAFVHCINCSASNIQTTFINGKNFIEFSENYLSKSKYQVINGSKNFIALQRFRNIRSTKTVAGIDLKTLKYQAITNNGYNIITRPVIIHGNLTIQQGQLFVRQWNGINFESFIHELVLRNINEKIQIQGDIIYYGNVDLMADIHVYKLNNYIPEDVIMTNNRNYTIYSDVIFNERLIASKNLTVVGVINLVNLTELNTNVLKKNHHGELIVDKKHNDVINFVDSIKIDEIIIEGNVDNQTINKDSILMSNGEQNIKKLIIDGGQWFNKSINILSNINHLDKDYLKKIILINSPEEQHIDYHKTFAKINVNEIYHENGLINFNVINSIDINHFNSTALYSDNNQIIKNYPHIKFSNNITVNNPRFKILGLINNVDIGDVVRLDSQRQIITGKKIFDSIVFNENIDVDGYLNAQLDIPKLSKQMLLVYGNQHIKTPITFVAPVFLMNNNSVDLLNQYHPGDLITLYGDKITNGPALNFNNVIAKKVYVQNHLVNNVNLTDIYQHGFMAESLEQDEQIFGFLSIDKAQFIENITVDKHLNDLDLSKTIESIESKFDSKIDAQKMTQKLYEYQLFMNEHKYYYEQSNLEIDYFHQTNQMSSILNDWTMESLDFQQRFKIFNVSVTANLFNSLYERKHLLWQSIIVRHRIFVAELWPAKQSVQLFRLISFEPNNGQSLIILEKNLKSGSKPFLFTMDHFIYVIYFDSNHHHIDDCYENHETKLFRLDIDYNRSNQTHVFIQNFQLEKISNIGHYIQHETTLYNVHYLVFNIINIDPMIRIYQRIKNDCHFRLFQTIPLAEPVHSISLFSMGITNSLMEPFMILMSDSYLYIWKQEGIQGFIKNWTIIIKGSGHQTSNRRVQPFIYSKNRLLLRIQITACDDEIVKNSYLEARFNSQFQIDYTNLILFQHDSV</sequence>
<accession>A0A6P6XWA1</accession>
<dbReference type="CTD" id="45973"/>
<feature type="chain" id="PRO_5027819125" evidence="1">
    <location>
        <begin position="26"/>
        <end position="2026"/>
    </location>
</feature>
<dbReference type="OrthoDB" id="6022258at2759"/>
<dbReference type="Proteomes" id="UP000515146">
    <property type="component" value="Unplaced"/>
</dbReference>
<reference evidence="3" key="1">
    <citation type="submission" date="2025-08" db="UniProtKB">
        <authorList>
            <consortium name="RefSeq"/>
        </authorList>
    </citation>
    <scope>IDENTIFICATION</scope>
    <source>
        <strain evidence="3">Airmid</strain>
    </source>
</reference>
<dbReference type="RefSeq" id="XP_027197151.1">
    <property type="nucleotide sequence ID" value="XM_027341350.1"/>
</dbReference>
<organism evidence="2 3">
    <name type="scientific">Dermatophagoides pteronyssinus</name>
    <name type="common">European house dust mite</name>
    <dbReference type="NCBI Taxonomy" id="6956"/>
    <lineage>
        <taxon>Eukaryota</taxon>
        <taxon>Metazoa</taxon>
        <taxon>Ecdysozoa</taxon>
        <taxon>Arthropoda</taxon>
        <taxon>Chelicerata</taxon>
        <taxon>Arachnida</taxon>
        <taxon>Acari</taxon>
        <taxon>Acariformes</taxon>
        <taxon>Sarcoptiformes</taxon>
        <taxon>Astigmata</taxon>
        <taxon>Psoroptidia</taxon>
        <taxon>Analgoidea</taxon>
        <taxon>Pyroglyphidae</taxon>
        <taxon>Dermatophagoidinae</taxon>
        <taxon>Dermatophagoides</taxon>
    </lineage>
</organism>
<dbReference type="KEGG" id="dpte:113791559"/>
<dbReference type="InParanoid" id="A0A6P6XWA1"/>
<proteinExistence type="predicted"/>
<dbReference type="OMA" id="HETREPK"/>
<evidence type="ECO:0000256" key="1">
    <source>
        <dbReference type="SAM" id="SignalP"/>
    </source>
</evidence>
<keyword evidence="2" id="KW-1185">Reference proteome</keyword>
<keyword evidence="1" id="KW-0732">Signal</keyword>
<feature type="signal peptide" evidence="1">
    <location>
        <begin position="1"/>
        <end position="25"/>
    </location>
</feature>
<gene>
    <name evidence="3" type="primary">LOC113791559</name>
</gene>
<name>A0A6P6XWA1_DERPT</name>
<protein>
    <submittedName>
        <fullName evidence="3">Uncharacterized protein LOC113791559</fullName>
    </submittedName>
</protein>
<evidence type="ECO:0000313" key="2">
    <source>
        <dbReference type="Proteomes" id="UP000515146"/>
    </source>
</evidence>
<evidence type="ECO:0000313" key="3">
    <source>
        <dbReference type="RefSeq" id="XP_027197151.1"/>
    </source>
</evidence>